<dbReference type="InterPro" id="IPR045351">
    <property type="entry name" value="DUF6531"/>
</dbReference>
<gene>
    <name evidence="5" type="ORF">FHR33_004218</name>
</gene>
<dbReference type="Proteomes" id="UP000579945">
    <property type="component" value="Unassembled WGS sequence"/>
</dbReference>
<dbReference type="Gene3D" id="2.170.16.10">
    <property type="entry name" value="Hedgehog/Intein (Hint) domain"/>
    <property type="match status" value="1"/>
</dbReference>
<feature type="domain" description="Teneurin-like YD-shell" evidence="4">
    <location>
        <begin position="1844"/>
        <end position="1988"/>
    </location>
</feature>
<dbReference type="Pfam" id="PF20148">
    <property type="entry name" value="DUF6531"/>
    <property type="match status" value="1"/>
</dbReference>
<evidence type="ECO:0000256" key="2">
    <source>
        <dbReference type="SAM" id="MobiDB-lite"/>
    </source>
</evidence>
<dbReference type="PANTHER" id="PTHR32305:SF15">
    <property type="entry name" value="PROTEIN RHSA-RELATED"/>
    <property type="match status" value="1"/>
</dbReference>
<dbReference type="Gene3D" id="2.180.10.10">
    <property type="entry name" value="RHS repeat-associated core"/>
    <property type="match status" value="6"/>
</dbReference>
<dbReference type="PANTHER" id="PTHR32305">
    <property type="match status" value="1"/>
</dbReference>
<dbReference type="Pfam" id="PF25023">
    <property type="entry name" value="TEN_YD-shell"/>
    <property type="match status" value="2"/>
</dbReference>
<dbReference type="InterPro" id="IPR056823">
    <property type="entry name" value="TEN-like_YD-shell"/>
</dbReference>
<feature type="domain" description="Teneurin-like YD-shell" evidence="4">
    <location>
        <begin position="2414"/>
        <end position="2733"/>
    </location>
</feature>
<dbReference type="RefSeq" id="WP_183650205.1">
    <property type="nucleotide sequence ID" value="NZ_JACIBV010000001.1"/>
</dbReference>
<name>A0A7W5Y8D8_9ACTN</name>
<dbReference type="SUPFAM" id="SSF49899">
    <property type="entry name" value="Concanavalin A-like lectins/glucanases"/>
    <property type="match status" value="1"/>
</dbReference>
<accession>A0A7W5Y8D8</accession>
<proteinExistence type="predicted"/>
<dbReference type="Pfam" id="PF13385">
    <property type="entry name" value="Laminin_G_3"/>
    <property type="match status" value="1"/>
</dbReference>
<feature type="domain" description="DUF6531" evidence="3">
    <location>
        <begin position="889"/>
        <end position="960"/>
    </location>
</feature>
<dbReference type="InterPro" id="IPR013320">
    <property type="entry name" value="ConA-like_dom_sf"/>
</dbReference>
<dbReference type="EMBL" id="JACIBV010000001">
    <property type="protein sequence ID" value="MBB3728358.1"/>
    <property type="molecule type" value="Genomic_DNA"/>
</dbReference>
<dbReference type="NCBIfam" id="TIGR01643">
    <property type="entry name" value="YD_repeat_2x"/>
    <property type="match status" value="12"/>
</dbReference>
<dbReference type="InterPro" id="IPR022385">
    <property type="entry name" value="Rhs_assc_core"/>
</dbReference>
<dbReference type="GeneID" id="95390593"/>
<protein>
    <submittedName>
        <fullName evidence="5">RHS repeat-associated protein</fullName>
    </submittedName>
</protein>
<keyword evidence="1" id="KW-0677">Repeat</keyword>
<dbReference type="InterPro" id="IPR006530">
    <property type="entry name" value="YD"/>
</dbReference>
<evidence type="ECO:0000313" key="6">
    <source>
        <dbReference type="Proteomes" id="UP000579945"/>
    </source>
</evidence>
<dbReference type="InterPro" id="IPR031325">
    <property type="entry name" value="RHS_repeat"/>
</dbReference>
<evidence type="ECO:0000259" key="3">
    <source>
        <dbReference type="Pfam" id="PF20148"/>
    </source>
</evidence>
<dbReference type="SUPFAM" id="SSF51294">
    <property type="entry name" value="Hedgehog/intein (Hint) domain"/>
    <property type="match status" value="1"/>
</dbReference>
<comment type="caution">
    <text evidence="5">The sequence shown here is derived from an EMBL/GenBank/DDBJ whole genome shotgun (WGS) entry which is preliminary data.</text>
</comment>
<dbReference type="Pfam" id="PF05593">
    <property type="entry name" value="RHS_repeat"/>
    <property type="match status" value="7"/>
</dbReference>
<dbReference type="NCBIfam" id="TIGR03696">
    <property type="entry name" value="Rhs_assc_core"/>
    <property type="match status" value="1"/>
</dbReference>
<dbReference type="InterPro" id="IPR050708">
    <property type="entry name" value="T6SS_VgrG/RHS"/>
</dbReference>
<evidence type="ECO:0000256" key="1">
    <source>
        <dbReference type="ARBA" id="ARBA00022737"/>
    </source>
</evidence>
<dbReference type="InterPro" id="IPR036844">
    <property type="entry name" value="Hint_dom_sf"/>
</dbReference>
<keyword evidence="6" id="KW-1185">Reference proteome</keyword>
<dbReference type="Gene3D" id="2.60.120.200">
    <property type="match status" value="1"/>
</dbReference>
<reference evidence="5 6" key="1">
    <citation type="submission" date="2020-08" db="EMBL/GenBank/DDBJ databases">
        <title>Sequencing the genomes of 1000 actinobacteria strains.</title>
        <authorList>
            <person name="Klenk H.-P."/>
        </authorList>
    </citation>
    <scope>NUCLEOTIDE SEQUENCE [LARGE SCALE GENOMIC DNA]</scope>
    <source>
        <strain evidence="5 6">DSM 44320</strain>
    </source>
</reference>
<feature type="region of interest" description="Disordered" evidence="2">
    <location>
        <begin position="3066"/>
        <end position="3115"/>
    </location>
</feature>
<evidence type="ECO:0000313" key="5">
    <source>
        <dbReference type="EMBL" id="MBB3728358.1"/>
    </source>
</evidence>
<sequence length="3115" mass="333648">MPSGKLQDGWLIRWRVRGLASDYSDMSSSVVPGPWSEWQTGKIDTSKPTVSEVESSGQLASGLWTYSNVTPQFWAWVADPANRYVGLGVEVEHDPSAAGQGSGLIWADQTAGNSGRGTATAYSPSVPSGKLQDGWLIRWRVRGLASDYSDMSSSVVPGPWSEWQTGKIDTSKPTVSEVESSGQLASGLWTYSNVTPQFWAWVADPANRYVGLGVEVEHDPSAAGQGSGLIWADQTAGNSGRGTATAYSPSVPSGKLQDGWLIRWRVRGLASDYSDMSSSVVPGPWSEWQTGKIDTSKPTVSEVESSGQLASGLWTYSNVTPQFWAWVADPANRYVGLGVEVEHDPSAAGQGSGLIWADQTAGNSGRGTATAYSPSVPSGKLQDGWLIRWRVRGLASDYSDMSSSVVPGPWSEWQTSKVEVGKPAGTGLGVLPATQGSGTWTLSSVTPSFYMKVIAANGAASYLGAEIERDPAAGQGTGLIWAGQGSTSYASGSNAWVQVPTNKLTDGLAIRWRVRGVTTAGTKGVWSDWQIAQVDLKKPSVAGLGMTPATNGTGIWAVSSMTPWAYAKVTDPESRASFLNVEVEHDPSAGGQGSGLIWAGTGPTSYNSGSNAWVQVPPGKLSDGWLVRWRARGQTTTGVKGPWSDWQSARVNLKRPSVEGLGMDPAVRSTASWTAATLTPWLYATVTDPENRASYLGIEVEHDPSVNEQGSGQIYAGTATTSYATGTKAWMAVPPDTLQDGWLIRWRVRGVTTSGVTGAWSDWQFAKVSALPFETFSPANNTQVGTLTPTLSAHARPLSEAPVTYWFQVCAGTKPNWTWCESSPDWVKSGAWTVPEKKLKWGETYSWFAKAATSTTTVTSSWRTFTPTPEQGGINSLLASSSGGQEFDHSSGNYTHTETDISVAAVGLPLSVSRTYNSLDPRTDGAFGAGWSTRWDMRVTPEPQTSTLLVTYPAGEQLRFAAKSDGTYASPPGTYATLVKLPEGGWRLMDKSSTSYWFDTAGQLTKITDARNRGQQLAYGADGKLSKVTATGDRSLTFTWTGNHVTSVSTDPVNGAAITWTYAYEGDKLVKACPPISNGACTTYTYGDASRYRSLVTDAAPQGYWRLNETTPATGTKIANSAGWNIATEDAKLTGATADLTVGVTGALSGSTDPAMRFKGTATSTYVSLPQATVSGQGNTLAVEAWFKTTGSGTVLGYQNSATNTPSAFTPMVYVGTDGKLRGQFYNGKSAPITSSTVVNDGAWHHVVLSGAEDTQTLYLDGQAVGTLAGTITHVDQWETRIGSGFGSSAWPATTGSTAPFPFAGDIDEVAVYGKPLGLALVRAHYAARLAQPQMTKVVRPSGKVWAENSYAADGGRLSAHTDSNGGTWKISTPVYAKETTLYTSATVTVTGPNQAPVVYIHDASRGNRLVSRTDQLGQTTKYAYDTGGNPAKVVDRNGNAVELSYNARGNLIAKKTCRSADICSTEYFDYHLNVDDPFDPRNDQVVTTRDGRSASATDDTYASTVSYNSFGEMVKTTTPATTDFPQGNTATRTYTDGSEEAVGGGRVPAGLVATLINPRGDTIRYRYTAAGDVVEELTQSGLKVSNEYDALGRVVSRTETSSSQPAGVVTTITYNSVGQVETQTATGVKNEITGVTHTAQQRYTYDADGRPLSEAMVDLTGGDAEKKIVYTYDAFGRTETVTGPEGETVRYTWDQTGAQTSVTDAAGATITTAYTKRGEAASRTLKGWTGSPLAPQPAQDVVVESFAYDPEGRLASRVDAMGRKTSYTYYADNLLVQTIADDAKLNGTSTPQDLLLEERAYDAAGNMTKQVTGGGKNTTTFTYDAAKRLTSQTLDPAGLARKSTFGYDANGQVINVTRTAAGTARKESTSIIYNAAGQVTRQTVENGADDLVSTMSYDEHGFLTEMTDPRGNADEANKADFTTSMRYDSAGRLIEVRAPQVKVDKDGATTTARPTTRFGYDTVGDQTHVIDAEGRTTVTAYDRGGRVKSVTASSYTAPATQTVLKPQVMYTYDAAGRVKQTTDARGNVTGYEYDVLGRQVRVSGPAPQGQSAGRWMYEYDLLGELLATVDPMGARTQATYDDLGRQVSVTQIERAPAASYTTLLEYTDSDVLAKKTAPNGQITMFASNPAGEVVKQTDPLGNVTSADFDLSGRLLKVTNPLGNSTESVYDLAGRLTKTNDLDDNGAILRSLSADYDAAGNPTSVTSAEGHTTRKAFDALSRVTSLIEPISDQDSITTTFGYDATGKATRRTDGRGNTTWTSYNSLGLPETVVEPATSAHPHLTDRSWTSSYDAAGNLLTLQQPGGVRIDRTYDADNNLIKETGTGAEVATADRLFDYDLAGKPTVIGDRGIEYNDRGNPIKITRGGVLETSYGYDALGNITQRNDASGNATFTYDDASRLATAVDPLTNRTLTYQYDKNSRLTSLSATGQASTQSFDYDWLDRLTEHTLKNASGAEISKIAYGWNKDDHLTSKTTIGLAGAGANTYGYDHAGRLTSWTGPDGATTSYAWDAAGNRVKAGDKNYTYDERNRLTSANGTQYTYTPRGTVATQAKDGLTRGLLFDAFDQLIRDGDTTFAYDALGRTATRSVGQNQQTFLYSGLGNDLAAITDATGAAQSSYSRDLNGGLFSLKEGAASAAAVLSDLHGDVVATFTLDALRDSVSYDPFGKVIAQTGTKPSLGYQGEYTDPESGKVNMLARWYEPDTAAFTSRDSWTLDPYPSIQANRYTYANGNPLTGVDPTGHYTCFGSGCYSGGGGSLVTDDPCASGGCWLPGSGLTFGGVDSLDMSGPEAVEWQAANGHLDGPGLNEEERERWGGQYTASGQFLNEKSRKKYEALPGNARLAYDRAVHYMGDVALYEFLDYLYAHNAQRKKTNGNASSSGAGGYAGGPDLPDTRTYRDPCVKDQASLACKSARFKYALNKHLANDKKLKQALQELVKAVAEATDLKQDIDNAIKCLNSGDAGACIETAITVLTSSVGGALVKRGLSFVFNWAKKVEQFKKVFDIGKKVVAKLNAWFDSRAHRAQAKRELDTAIAACKKNSFAPITPVRMADGTFKPIEEIQIGDQVLATDPETGKGRGQASGRADRRQRREEPCRHHRRYRRQRRQRDRRYRRY</sequence>
<feature type="compositionally biased region" description="Basic and acidic residues" evidence="2">
    <location>
        <begin position="3084"/>
        <end position="3095"/>
    </location>
</feature>
<evidence type="ECO:0000259" key="4">
    <source>
        <dbReference type="Pfam" id="PF25023"/>
    </source>
</evidence>
<feature type="compositionally biased region" description="Basic residues" evidence="2">
    <location>
        <begin position="3096"/>
        <end position="3115"/>
    </location>
</feature>
<organism evidence="5 6">
    <name type="scientific">Nonomuraea dietziae</name>
    <dbReference type="NCBI Taxonomy" id="65515"/>
    <lineage>
        <taxon>Bacteria</taxon>
        <taxon>Bacillati</taxon>
        <taxon>Actinomycetota</taxon>
        <taxon>Actinomycetes</taxon>
        <taxon>Streptosporangiales</taxon>
        <taxon>Streptosporangiaceae</taxon>
        <taxon>Nonomuraea</taxon>
    </lineage>
</organism>